<organism evidence="1 2">
    <name type="scientific">Mucilaginibacter ginsenosidivorans</name>
    <dbReference type="NCBI Taxonomy" id="398053"/>
    <lineage>
        <taxon>Bacteria</taxon>
        <taxon>Pseudomonadati</taxon>
        <taxon>Bacteroidota</taxon>
        <taxon>Sphingobacteriia</taxon>
        <taxon>Sphingobacteriales</taxon>
        <taxon>Sphingobacteriaceae</taxon>
        <taxon>Mucilaginibacter</taxon>
    </lineage>
</organism>
<reference evidence="1 2" key="1">
    <citation type="journal article" date="2017" name="Curr. Microbiol.">
        <title>Mucilaginibacter ginsenosidivorans sp. nov., Isolated from Soil of Ginseng Field.</title>
        <authorList>
            <person name="Kim M.M."/>
            <person name="Siddiqi M.Z."/>
            <person name="Im W.T."/>
        </authorList>
    </citation>
    <scope>NUCLEOTIDE SEQUENCE [LARGE SCALE GENOMIC DNA]</scope>
    <source>
        <strain evidence="1 2">Gsoil 3017</strain>
    </source>
</reference>
<evidence type="ECO:0000313" key="2">
    <source>
        <dbReference type="Proteomes" id="UP000321479"/>
    </source>
</evidence>
<protein>
    <submittedName>
        <fullName evidence="1">Uncharacterized protein</fullName>
    </submittedName>
</protein>
<keyword evidence="2" id="KW-1185">Reference proteome</keyword>
<gene>
    <name evidence="1" type="ORF">FRZ54_18855</name>
</gene>
<sequence>MKNNFQPILDAYQLVEGAVIKEKDQEELFEVGNYDPEKKGYTVYPYQDGARFDDFNILVTEDELMDNYLIESREDAERDADESALPDAL</sequence>
<dbReference type="OrthoDB" id="798907at2"/>
<proteinExistence type="predicted"/>
<accession>A0A5B8V151</accession>
<dbReference type="Proteomes" id="UP000321479">
    <property type="component" value="Chromosome"/>
</dbReference>
<dbReference type="EMBL" id="CP042436">
    <property type="protein sequence ID" value="QEC64543.1"/>
    <property type="molecule type" value="Genomic_DNA"/>
</dbReference>
<dbReference type="AlphaFoldDB" id="A0A5B8V151"/>
<name>A0A5B8V151_9SPHI</name>
<dbReference type="KEGG" id="mgin:FRZ54_18855"/>
<dbReference type="RefSeq" id="WP_147033377.1">
    <property type="nucleotide sequence ID" value="NZ_CP042436.1"/>
</dbReference>
<evidence type="ECO:0000313" key="1">
    <source>
        <dbReference type="EMBL" id="QEC64543.1"/>
    </source>
</evidence>